<comment type="caution">
    <text evidence="1">The sequence shown here is derived from an EMBL/GenBank/DDBJ whole genome shotgun (WGS) entry which is preliminary data.</text>
</comment>
<dbReference type="Proteomes" id="UP001592530">
    <property type="component" value="Unassembled WGS sequence"/>
</dbReference>
<name>A0ABV6X6V4_9ACTN</name>
<sequence length="515" mass="56956">MPSWLRDCDAFDLLFLGACAGRYPSDPWQFAGARAVWMDELAAHGWQPVLREMLESCPALSESLDFPIDDPTMAAELAMEFAAHPRGVEVLPLELLPDTVLEGHRAMVGPRLRDLPEPTDSSRQVAQALLDLAPDVEEDVRSDGSPADAMRAGLRALTGLEMADAALPLCSLYAGYISWGRQPSSNAQNICARARAWARALPIRSSVTPIADLFLTADARRLNSQETFSRAMAMPQAWTPVPRQETRWRCDIGEGLAAAVLEFRIRQRVHRHDHDAIHIDDIAMAALQTAIEIREGELGRELRGDELIFPPDSHQTMKQTMEQLTSVIDLSPATVHAALTTDFFPPGPSGFPDPEAQFEWEEAVEEYLEDHPGEWDFYDPEEEGNRIIDFIFIASLTDAASDSRPSIGPTMLTHIQKNPRSDMAWSALRVAPAMYSGSEDSVTTVHRAQELARGWSGADLAERVLTAAGWAERIARKQAIQNEDWEEGQGLIEALYCLCVAGVHSRRGSTGKEIL</sequence>
<organism evidence="1 2">
    <name type="scientific">Streptacidiphilus alkalitolerans</name>
    <dbReference type="NCBI Taxonomy" id="3342712"/>
    <lineage>
        <taxon>Bacteria</taxon>
        <taxon>Bacillati</taxon>
        <taxon>Actinomycetota</taxon>
        <taxon>Actinomycetes</taxon>
        <taxon>Kitasatosporales</taxon>
        <taxon>Streptomycetaceae</taxon>
        <taxon>Streptacidiphilus</taxon>
    </lineage>
</organism>
<dbReference type="RefSeq" id="WP_380556264.1">
    <property type="nucleotide sequence ID" value="NZ_JBHEZY010000011.1"/>
</dbReference>
<dbReference type="EMBL" id="JBHEZY010000011">
    <property type="protein sequence ID" value="MFC1434005.1"/>
    <property type="molecule type" value="Genomic_DNA"/>
</dbReference>
<accession>A0ABV6X6V4</accession>
<reference evidence="1 2" key="1">
    <citation type="submission" date="2024-09" db="EMBL/GenBank/DDBJ databases">
        <authorList>
            <person name="Lee S.D."/>
        </authorList>
    </citation>
    <scope>NUCLEOTIDE SEQUENCE [LARGE SCALE GENOMIC DNA]</scope>
    <source>
        <strain evidence="1 2">N1-3</strain>
    </source>
</reference>
<evidence type="ECO:0000313" key="2">
    <source>
        <dbReference type="Proteomes" id="UP001592530"/>
    </source>
</evidence>
<protein>
    <recommendedName>
        <fullName evidence="3">ADP-ribosylglycohydrolase</fullName>
    </recommendedName>
</protein>
<gene>
    <name evidence="1" type="ORF">ACEZDB_25465</name>
</gene>
<evidence type="ECO:0000313" key="1">
    <source>
        <dbReference type="EMBL" id="MFC1434005.1"/>
    </source>
</evidence>
<evidence type="ECO:0008006" key="3">
    <source>
        <dbReference type="Google" id="ProtNLM"/>
    </source>
</evidence>
<proteinExistence type="predicted"/>